<sequence length="107" mass="13231">MVVVNKYLVPKGYAGITIFPFILLRYKSLEHNSVFMNHEKIHIRQQIEMLFVFFYLWYVIEFFIRWILLFDAKKAYRAISFEKEAYTFENEFDYLNKKKIFSFIKFL</sequence>
<gene>
    <name evidence="2" type="ORF">QW060_14315</name>
    <name evidence="3" type="ORF">QW060_19975</name>
</gene>
<keyword evidence="1" id="KW-0812">Transmembrane</keyword>
<keyword evidence="4" id="KW-1185">Reference proteome</keyword>
<feature type="transmembrane region" description="Helical" evidence="1">
    <location>
        <begin position="12"/>
        <end position="28"/>
    </location>
</feature>
<evidence type="ECO:0000256" key="1">
    <source>
        <dbReference type="SAM" id="Phobius"/>
    </source>
</evidence>
<comment type="caution">
    <text evidence="3">The sequence shown here is derived from an EMBL/GenBank/DDBJ whole genome shotgun (WGS) entry which is preliminary data.</text>
</comment>
<keyword evidence="1" id="KW-0472">Membrane</keyword>
<proteinExistence type="predicted"/>
<name>A0ABT8D1G8_9FLAO</name>
<evidence type="ECO:0000313" key="4">
    <source>
        <dbReference type="Proteomes" id="UP001242368"/>
    </source>
</evidence>
<protein>
    <submittedName>
        <fullName evidence="3">Uncharacterized protein</fullName>
    </submittedName>
</protein>
<dbReference type="EMBL" id="JAUFQU010000029">
    <property type="protein sequence ID" value="MDN3709300.1"/>
    <property type="molecule type" value="Genomic_DNA"/>
</dbReference>
<dbReference type="EMBL" id="JAUFQU010000001">
    <property type="protein sequence ID" value="MDN3708276.1"/>
    <property type="molecule type" value="Genomic_DNA"/>
</dbReference>
<accession>A0ABT8D1G8</accession>
<keyword evidence="1" id="KW-1133">Transmembrane helix</keyword>
<reference evidence="3" key="1">
    <citation type="journal article" date="2014" name="Int. J. Syst. Evol. Microbiol.">
        <title>Complete genome of a new Firmicutes species belonging to the dominant human colonic microbiota ('Ruminococcus bicirculans') reveals two chromosomes and a selective capacity to utilize plant glucans.</title>
        <authorList>
            <consortium name="NISC Comparative Sequencing Program"/>
            <person name="Wegmann U."/>
            <person name="Louis P."/>
            <person name="Goesmann A."/>
            <person name="Henrissat B."/>
            <person name="Duncan S.H."/>
            <person name="Flint H.J."/>
        </authorList>
    </citation>
    <scope>NUCLEOTIDE SEQUENCE</scope>
    <source>
        <strain evidence="3">CECT 7184</strain>
    </source>
</reference>
<reference evidence="3" key="3">
    <citation type="submission" date="2023-06" db="EMBL/GenBank/DDBJ databases">
        <authorList>
            <person name="Lucena T."/>
            <person name="Sun Q."/>
        </authorList>
    </citation>
    <scope>NUCLEOTIDE SEQUENCE</scope>
    <source>
        <strain evidence="3">CECT 7184</strain>
    </source>
</reference>
<evidence type="ECO:0000313" key="3">
    <source>
        <dbReference type="EMBL" id="MDN3709300.1"/>
    </source>
</evidence>
<feature type="transmembrane region" description="Helical" evidence="1">
    <location>
        <begin position="49"/>
        <end position="68"/>
    </location>
</feature>
<evidence type="ECO:0000313" key="2">
    <source>
        <dbReference type="EMBL" id="MDN3708276.1"/>
    </source>
</evidence>
<organism evidence="3 4">
    <name type="scientific">Paenimyroides ceti</name>
    <dbReference type="NCBI Taxonomy" id="395087"/>
    <lineage>
        <taxon>Bacteria</taxon>
        <taxon>Pseudomonadati</taxon>
        <taxon>Bacteroidota</taxon>
        <taxon>Flavobacteriia</taxon>
        <taxon>Flavobacteriales</taxon>
        <taxon>Flavobacteriaceae</taxon>
        <taxon>Paenimyroides</taxon>
    </lineage>
</organism>
<reference evidence="4" key="2">
    <citation type="journal article" date="2019" name="Int. J. Syst. Evol. Microbiol.">
        <title>The Global Catalogue of Microorganisms (GCM) 10K type strain sequencing project: providing services to taxonomists for standard genome sequencing and annotation.</title>
        <authorList>
            <consortium name="The Broad Institute Genomics Platform"/>
            <consortium name="The Broad Institute Genome Sequencing Center for Infectious Disease"/>
            <person name="Wu L."/>
            <person name="Ma J."/>
        </authorList>
    </citation>
    <scope>NUCLEOTIDE SEQUENCE [LARGE SCALE GENOMIC DNA]</scope>
    <source>
        <strain evidence="4">CECT 7184</strain>
    </source>
</reference>
<dbReference type="Proteomes" id="UP001242368">
    <property type="component" value="Unassembled WGS sequence"/>
</dbReference>